<dbReference type="RefSeq" id="WP_188907652.1">
    <property type="nucleotide sequence ID" value="NZ_BMIQ01000002.1"/>
</dbReference>
<reference evidence="1" key="2">
    <citation type="submission" date="2020-09" db="EMBL/GenBank/DDBJ databases">
        <authorList>
            <person name="Sun Q."/>
            <person name="Zhou Y."/>
        </authorList>
    </citation>
    <scope>NUCLEOTIDE SEQUENCE</scope>
    <source>
        <strain evidence="1">CGMCC 1.15367</strain>
    </source>
</reference>
<dbReference type="Pfam" id="PF10983">
    <property type="entry name" value="DUF2793"/>
    <property type="match status" value="1"/>
</dbReference>
<proteinExistence type="predicted"/>
<sequence>MTEETSRLALPLLMPSQAQKHLTHNEALLALDALVHLAARDRAAAPPAAPVEGDRLLVAASASGEFAGHGGEIALRQGEAWQFLKPRAGWALWLESERLGLVHDGTAWRDAVLRRAERLGIGETRAASGDNRLEVASRAVLFDHEGDHSRVAINKAKAGDTASLVFQTNYSGRAEIGLAGDEALSVKVSADGATWRQALFVEPGTGRLGLGTTNPTAPLDVAGPVRVGRYAKAALPDAAATGAGAVIFVSDEVGGAVLAFSDGAAWRRVTDRATLG</sequence>
<dbReference type="AlphaFoldDB" id="A0A917E2X9"/>
<reference evidence="1" key="1">
    <citation type="journal article" date="2014" name="Int. J. Syst. Evol. Microbiol.">
        <title>Complete genome sequence of Corynebacterium casei LMG S-19264T (=DSM 44701T), isolated from a smear-ripened cheese.</title>
        <authorList>
            <consortium name="US DOE Joint Genome Institute (JGI-PGF)"/>
            <person name="Walter F."/>
            <person name="Albersmeier A."/>
            <person name="Kalinowski J."/>
            <person name="Ruckert C."/>
        </authorList>
    </citation>
    <scope>NUCLEOTIDE SEQUENCE</scope>
    <source>
        <strain evidence="1">CGMCC 1.15367</strain>
    </source>
</reference>
<accession>A0A917E2X9</accession>
<keyword evidence="2" id="KW-1185">Reference proteome</keyword>
<comment type="caution">
    <text evidence="1">The sequence shown here is derived from an EMBL/GenBank/DDBJ whole genome shotgun (WGS) entry which is preliminary data.</text>
</comment>
<dbReference type="EMBL" id="BMIQ01000002">
    <property type="protein sequence ID" value="GGD97634.1"/>
    <property type="molecule type" value="Genomic_DNA"/>
</dbReference>
<protein>
    <recommendedName>
        <fullName evidence="3">DUF2793 domain-containing protein</fullName>
    </recommendedName>
</protein>
<evidence type="ECO:0008006" key="3">
    <source>
        <dbReference type="Google" id="ProtNLM"/>
    </source>
</evidence>
<evidence type="ECO:0000313" key="2">
    <source>
        <dbReference type="Proteomes" id="UP000644699"/>
    </source>
</evidence>
<name>A0A917E2X9_9HYPH</name>
<evidence type="ECO:0000313" key="1">
    <source>
        <dbReference type="EMBL" id="GGD97634.1"/>
    </source>
</evidence>
<gene>
    <name evidence="1" type="ORF">GCM10011390_15500</name>
</gene>
<dbReference type="Proteomes" id="UP000644699">
    <property type="component" value="Unassembled WGS sequence"/>
</dbReference>
<dbReference type="InterPro" id="IPR021251">
    <property type="entry name" value="DUF2793"/>
</dbReference>
<organism evidence="1 2">
    <name type="scientific">Aureimonas endophytica</name>
    <dbReference type="NCBI Taxonomy" id="2027858"/>
    <lineage>
        <taxon>Bacteria</taxon>
        <taxon>Pseudomonadati</taxon>
        <taxon>Pseudomonadota</taxon>
        <taxon>Alphaproteobacteria</taxon>
        <taxon>Hyphomicrobiales</taxon>
        <taxon>Aurantimonadaceae</taxon>
        <taxon>Aureimonas</taxon>
    </lineage>
</organism>